<dbReference type="InterPro" id="IPR037038">
    <property type="entry name" value="HepT-like_sf"/>
</dbReference>
<keyword evidence="2" id="KW-0540">Nuclease</keyword>
<dbReference type="InterPro" id="IPR008201">
    <property type="entry name" value="HepT-like"/>
</dbReference>
<evidence type="ECO:0000256" key="1">
    <source>
        <dbReference type="ARBA" id="ARBA00022649"/>
    </source>
</evidence>
<sequence>MTTSSEGAGQLREAARVAAARSGDGRPVPPALDRASIEHRLITMRKSVGQLDSLGPVGRARLESDPETGLVVERILALLIDLAFAINRHVSAAVLGEEPRTPAASFGAAEKAGLIDAELATHLTPPDGPHNVLVQLYLDTEPEEVTAVVSAARSGYREYVRQVADWITARTPAG</sequence>
<dbReference type="RefSeq" id="WP_381163570.1">
    <property type="nucleotide sequence ID" value="NZ_JBHSFK010000011.1"/>
</dbReference>
<reference evidence="7" key="1">
    <citation type="journal article" date="2019" name="Int. J. Syst. Evol. Microbiol.">
        <title>The Global Catalogue of Microorganisms (GCM) 10K type strain sequencing project: providing services to taxonomists for standard genome sequencing and annotation.</title>
        <authorList>
            <consortium name="The Broad Institute Genomics Platform"/>
            <consortium name="The Broad Institute Genome Sequencing Center for Infectious Disease"/>
            <person name="Wu L."/>
            <person name="Ma J."/>
        </authorList>
    </citation>
    <scope>NUCLEOTIDE SEQUENCE [LARGE SCALE GENOMIC DNA]</scope>
    <source>
        <strain evidence="7">CGMCC 4.7177</strain>
    </source>
</reference>
<dbReference type="EMBL" id="JBHSFK010000011">
    <property type="protein sequence ID" value="MFC4501567.1"/>
    <property type="molecule type" value="Genomic_DNA"/>
</dbReference>
<evidence type="ECO:0000256" key="2">
    <source>
        <dbReference type="ARBA" id="ARBA00022722"/>
    </source>
</evidence>
<dbReference type="Proteomes" id="UP001595839">
    <property type="component" value="Unassembled WGS sequence"/>
</dbReference>
<dbReference type="Pfam" id="PF01934">
    <property type="entry name" value="HepT-like"/>
    <property type="match status" value="1"/>
</dbReference>
<organism evidence="6 7">
    <name type="scientific">Streptomyces vulcanius</name>
    <dbReference type="NCBI Taxonomy" id="1441876"/>
    <lineage>
        <taxon>Bacteria</taxon>
        <taxon>Bacillati</taxon>
        <taxon>Actinomycetota</taxon>
        <taxon>Actinomycetes</taxon>
        <taxon>Kitasatosporales</taxon>
        <taxon>Streptomycetaceae</taxon>
        <taxon>Streptomyces</taxon>
    </lineage>
</organism>
<keyword evidence="7" id="KW-1185">Reference proteome</keyword>
<evidence type="ECO:0000256" key="5">
    <source>
        <dbReference type="SAM" id="MobiDB-lite"/>
    </source>
</evidence>
<accession>A0ABV9ARU8</accession>
<feature type="region of interest" description="Disordered" evidence="5">
    <location>
        <begin position="1"/>
        <end position="31"/>
    </location>
</feature>
<evidence type="ECO:0000256" key="4">
    <source>
        <dbReference type="ARBA" id="ARBA00024207"/>
    </source>
</evidence>
<evidence type="ECO:0000313" key="7">
    <source>
        <dbReference type="Proteomes" id="UP001595839"/>
    </source>
</evidence>
<proteinExistence type="inferred from homology"/>
<name>A0ABV9ARU8_9ACTN</name>
<evidence type="ECO:0000313" key="6">
    <source>
        <dbReference type="EMBL" id="MFC4501567.1"/>
    </source>
</evidence>
<dbReference type="Gene3D" id="1.20.120.580">
    <property type="entry name" value="bsu32300-like"/>
    <property type="match status" value="1"/>
</dbReference>
<keyword evidence="1" id="KW-1277">Toxin-antitoxin system</keyword>
<comment type="caution">
    <text evidence="6">The sequence shown here is derived from an EMBL/GenBank/DDBJ whole genome shotgun (WGS) entry which is preliminary data.</text>
</comment>
<keyword evidence="3" id="KW-0378">Hydrolase</keyword>
<evidence type="ECO:0000256" key="3">
    <source>
        <dbReference type="ARBA" id="ARBA00022801"/>
    </source>
</evidence>
<gene>
    <name evidence="6" type="ORF">ACFPIH_18855</name>
</gene>
<protein>
    <submittedName>
        <fullName evidence="6">DUF86 domain-containing protein</fullName>
    </submittedName>
</protein>
<comment type="similarity">
    <text evidence="4">Belongs to the HepT RNase toxin family.</text>
</comment>